<dbReference type="AlphaFoldDB" id="A0A3Q3EMR6"/>
<dbReference type="Ensembl" id="ENSLBET00000007744.1">
    <property type="protein sequence ID" value="ENSLBEP00000007362.1"/>
    <property type="gene ID" value="ENSLBEG00000005696.1"/>
</dbReference>
<dbReference type="Gene3D" id="1.10.287.1060">
    <property type="entry name" value="ESAT-6-like"/>
    <property type="match status" value="1"/>
</dbReference>
<dbReference type="Proteomes" id="UP000261660">
    <property type="component" value="Unplaced"/>
</dbReference>
<sequence length="63" mass="7491">MSQFVKMFSGGEKVKKTCQQDDVEKLQVREELLLKKEQYLKKKIEQELQFVKTISTKNRKGEI</sequence>
<dbReference type="STRING" id="56723.ENSLBEP00000007362"/>
<protein>
    <submittedName>
        <fullName evidence="1">Uncharacterized protein</fullName>
    </submittedName>
</protein>
<name>A0A3Q3EMR6_9LABR</name>
<keyword evidence="2" id="KW-1185">Reference proteome</keyword>
<reference evidence="1" key="1">
    <citation type="submission" date="2025-08" db="UniProtKB">
        <authorList>
            <consortium name="Ensembl"/>
        </authorList>
    </citation>
    <scope>IDENTIFICATION</scope>
</reference>
<dbReference type="GeneTree" id="ENSGT01060000249356"/>
<accession>A0A3Q3EMR6</accession>
<reference evidence="1" key="2">
    <citation type="submission" date="2025-09" db="UniProtKB">
        <authorList>
            <consortium name="Ensembl"/>
        </authorList>
    </citation>
    <scope>IDENTIFICATION</scope>
</reference>
<evidence type="ECO:0000313" key="1">
    <source>
        <dbReference type="Ensembl" id="ENSLBEP00000007362.1"/>
    </source>
</evidence>
<dbReference type="InParanoid" id="A0A3Q3EMR6"/>
<organism evidence="1 2">
    <name type="scientific">Labrus bergylta</name>
    <name type="common">ballan wrasse</name>
    <dbReference type="NCBI Taxonomy" id="56723"/>
    <lineage>
        <taxon>Eukaryota</taxon>
        <taxon>Metazoa</taxon>
        <taxon>Chordata</taxon>
        <taxon>Craniata</taxon>
        <taxon>Vertebrata</taxon>
        <taxon>Euteleostomi</taxon>
        <taxon>Actinopterygii</taxon>
        <taxon>Neopterygii</taxon>
        <taxon>Teleostei</taxon>
        <taxon>Neoteleostei</taxon>
        <taxon>Acanthomorphata</taxon>
        <taxon>Eupercaria</taxon>
        <taxon>Labriformes</taxon>
        <taxon>Labridae</taxon>
        <taxon>Labrus</taxon>
    </lineage>
</organism>
<proteinExistence type="predicted"/>
<evidence type="ECO:0000313" key="2">
    <source>
        <dbReference type="Proteomes" id="UP000261660"/>
    </source>
</evidence>